<dbReference type="EMBL" id="MN740641">
    <property type="protein sequence ID" value="QHU36605.1"/>
    <property type="molecule type" value="Genomic_DNA"/>
</dbReference>
<proteinExistence type="predicted"/>
<evidence type="ECO:0000313" key="1">
    <source>
        <dbReference type="EMBL" id="QHU36605.1"/>
    </source>
</evidence>
<protein>
    <recommendedName>
        <fullName evidence="2">RING-type domain-containing protein</fullName>
    </recommendedName>
</protein>
<reference evidence="1" key="1">
    <citation type="journal article" date="2020" name="Nature">
        <title>Giant virus diversity and host interactions through global metagenomics.</title>
        <authorList>
            <person name="Schulz F."/>
            <person name="Roux S."/>
            <person name="Paez-Espino D."/>
            <person name="Jungbluth S."/>
            <person name="Walsh D.A."/>
            <person name="Denef V.J."/>
            <person name="McMahon K.D."/>
            <person name="Konstantinidis K.T."/>
            <person name="Eloe-Fadrosh E.A."/>
            <person name="Kyrpides N.C."/>
            <person name="Woyke T."/>
        </authorList>
    </citation>
    <scope>NUCLEOTIDE SEQUENCE</scope>
    <source>
        <strain evidence="1">GVMAG-S-1035231-58</strain>
    </source>
</reference>
<dbReference type="Gene3D" id="3.30.40.10">
    <property type="entry name" value="Zinc/RING finger domain, C3HC4 (zinc finger)"/>
    <property type="match status" value="1"/>
</dbReference>
<dbReference type="InterPro" id="IPR013083">
    <property type="entry name" value="Znf_RING/FYVE/PHD"/>
</dbReference>
<name>A0A6C0M2W7_9ZZZZ</name>
<dbReference type="AlphaFoldDB" id="A0A6C0M2W7"/>
<sequence>MSFQQCDGNGECLEQTDDPNTYGKRADFNCAHNCQPIPCCNEIICGSWFPPWFHGLKKVGICICFNCNMTFGKKLDIVENVECPMCLETTKCVIQPNCTHPTCVPCFMRCHYGEYEPQPQFPYPEEVYDEFENHQLDGHDPAEFIARYPLIEKWDKDWKKWDQERDAKYAREQNLRICPICRR</sequence>
<organism evidence="1">
    <name type="scientific">viral metagenome</name>
    <dbReference type="NCBI Taxonomy" id="1070528"/>
    <lineage>
        <taxon>unclassified sequences</taxon>
        <taxon>metagenomes</taxon>
        <taxon>organismal metagenomes</taxon>
    </lineage>
</organism>
<accession>A0A6C0M2W7</accession>
<evidence type="ECO:0008006" key="2">
    <source>
        <dbReference type="Google" id="ProtNLM"/>
    </source>
</evidence>